<dbReference type="EMBL" id="RBZP01000001">
    <property type="protein sequence ID" value="RKQ37968.1"/>
    <property type="molecule type" value="Genomic_DNA"/>
</dbReference>
<sequence>MNQKKQLFFLTGSMQLFVGLGAVAAGIGFILQSNGSYSWMSVEILKKSPFEDFLIPGIVLLTIIGLGSIFGSYLSFKQYFFSGKISMFLGLALAMWISIQVYWVGWVSWLQPVYLALGFIQVILGYSTFRLYHE</sequence>
<feature type="transmembrane region" description="Helical" evidence="1">
    <location>
        <begin position="53"/>
        <end position="76"/>
    </location>
</feature>
<evidence type="ECO:0000256" key="1">
    <source>
        <dbReference type="SAM" id="Phobius"/>
    </source>
</evidence>
<comment type="caution">
    <text evidence="2">The sequence shown here is derived from an EMBL/GenBank/DDBJ whole genome shotgun (WGS) entry which is preliminary data.</text>
</comment>
<organism evidence="2 3">
    <name type="scientific">Oceanobacillus halophilus</name>
    <dbReference type="NCBI Taxonomy" id="930130"/>
    <lineage>
        <taxon>Bacteria</taxon>
        <taxon>Bacillati</taxon>
        <taxon>Bacillota</taxon>
        <taxon>Bacilli</taxon>
        <taxon>Bacillales</taxon>
        <taxon>Bacillaceae</taxon>
        <taxon>Oceanobacillus</taxon>
    </lineage>
</organism>
<keyword evidence="1" id="KW-0472">Membrane</keyword>
<dbReference type="RefSeq" id="WP_121203040.1">
    <property type="nucleotide sequence ID" value="NZ_RBZP01000001.1"/>
</dbReference>
<keyword evidence="1" id="KW-1133">Transmembrane helix</keyword>
<dbReference type="Proteomes" id="UP000269301">
    <property type="component" value="Unassembled WGS sequence"/>
</dbReference>
<gene>
    <name evidence="2" type="ORF">D8M06_04005</name>
</gene>
<protein>
    <submittedName>
        <fullName evidence="2">Uncharacterized protein</fullName>
    </submittedName>
</protein>
<keyword evidence="3" id="KW-1185">Reference proteome</keyword>
<feature type="transmembrane region" description="Helical" evidence="1">
    <location>
        <begin position="7"/>
        <end position="33"/>
    </location>
</feature>
<evidence type="ECO:0000313" key="3">
    <source>
        <dbReference type="Proteomes" id="UP000269301"/>
    </source>
</evidence>
<dbReference type="AlphaFoldDB" id="A0A495ADF9"/>
<name>A0A495ADF9_9BACI</name>
<dbReference type="OrthoDB" id="1909107at2"/>
<accession>A0A495ADF9</accession>
<evidence type="ECO:0000313" key="2">
    <source>
        <dbReference type="EMBL" id="RKQ37968.1"/>
    </source>
</evidence>
<proteinExistence type="predicted"/>
<reference evidence="2 3" key="1">
    <citation type="journal article" date="2016" name="Int. J. Syst. Evol. Microbiol.">
        <title>Oceanobacillus halophilus sp. nov., a novel moderately halophilic bacterium from a hypersaline lake.</title>
        <authorList>
            <person name="Amoozegar M.A."/>
            <person name="Bagheri M."/>
            <person name="Makhdoumi A."/>
            <person name="Nikou M.M."/>
            <person name="Fazeli S.A.S."/>
            <person name="Schumann P."/>
            <person name="Sproer C."/>
            <person name="Sanchez-Porro C."/>
            <person name="Ventosa A."/>
        </authorList>
    </citation>
    <scope>NUCLEOTIDE SEQUENCE [LARGE SCALE GENOMIC DNA]</scope>
    <source>
        <strain evidence="2 3">DSM 23996</strain>
    </source>
</reference>
<feature type="transmembrane region" description="Helical" evidence="1">
    <location>
        <begin position="88"/>
        <end position="107"/>
    </location>
</feature>
<keyword evidence="1" id="KW-0812">Transmembrane</keyword>
<feature type="transmembrane region" description="Helical" evidence="1">
    <location>
        <begin position="113"/>
        <end position="132"/>
    </location>
</feature>